<protein>
    <recommendedName>
        <fullName evidence="4">DUF4352 domain-containing protein</fullName>
    </recommendedName>
</protein>
<gene>
    <name evidence="2" type="ORF">FTO68_00655</name>
</gene>
<proteinExistence type="predicted"/>
<accession>A0ABD4TI51</accession>
<keyword evidence="1" id="KW-1133">Transmembrane helix</keyword>
<keyword evidence="3" id="KW-1185">Reference proteome</keyword>
<dbReference type="Proteomes" id="UP001524383">
    <property type="component" value="Unassembled WGS sequence"/>
</dbReference>
<name>A0ABD4TI51_9EURY</name>
<keyword evidence="1" id="KW-0812">Transmembrane</keyword>
<dbReference type="AlphaFoldDB" id="A0ABD4TI51"/>
<sequence>MKDNAVVTFDFMIGFTIFIISFILVAAMIPHTLFSVQSSRIDFDAVAYRTGVILTEDPGMPASPVFPVWEQVSDPGDVIRIGLAVEQGSANILSKGKVDRFFEGGFFTYPDDHRRALLFGDYPYSCNVTLTMMDDHSIRSVGPPPPDLYGTVRRVVVVKEPSYLIVDGLVHSEFLVVENETPNQRFSVEVTMDQLLDRSVDPVFSIDPRTDLLQIEIRNFGEYLNVSAPHATLVQIIISRAGVPITYSAYSLWLDGEPATLPGELTDSLFFTLSPVPEPPWRSTDAIGITFVFDDDPPASLMTGTHLYDYQNATLPDPDKAILEVAVW</sequence>
<dbReference type="RefSeq" id="WP_255331413.1">
    <property type="nucleotide sequence ID" value="NZ_VOTZ01000001.1"/>
</dbReference>
<evidence type="ECO:0000313" key="2">
    <source>
        <dbReference type="EMBL" id="MCQ1537505.1"/>
    </source>
</evidence>
<dbReference type="EMBL" id="VOTZ01000001">
    <property type="protein sequence ID" value="MCQ1537505.1"/>
    <property type="molecule type" value="Genomic_DNA"/>
</dbReference>
<evidence type="ECO:0000313" key="3">
    <source>
        <dbReference type="Proteomes" id="UP001524383"/>
    </source>
</evidence>
<reference evidence="2 3" key="1">
    <citation type="submission" date="2019-08" db="EMBL/GenBank/DDBJ databases">
        <authorList>
            <person name="Chen S.-C."/>
            <person name="Lai M.-C."/>
            <person name="You Y.-T."/>
        </authorList>
    </citation>
    <scope>NUCLEOTIDE SEQUENCE [LARGE SCALE GENOMIC DNA]</scope>
    <source>
        <strain evidence="2 3">P2F9704a</strain>
    </source>
</reference>
<keyword evidence="1" id="KW-0472">Membrane</keyword>
<comment type="caution">
    <text evidence="2">The sequence shown here is derived from an EMBL/GenBank/DDBJ whole genome shotgun (WGS) entry which is preliminary data.</text>
</comment>
<evidence type="ECO:0008006" key="4">
    <source>
        <dbReference type="Google" id="ProtNLM"/>
    </source>
</evidence>
<feature type="transmembrane region" description="Helical" evidence="1">
    <location>
        <begin position="12"/>
        <end position="34"/>
    </location>
</feature>
<evidence type="ECO:0000256" key="1">
    <source>
        <dbReference type="SAM" id="Phobius"/>
    </source>
</evidence>
<organism evidence="2 3">
    <name type="scientific">Methanocalculus taiwanensis</name>
    <dbReference type="NCBI Taxonomy" id="106207"/>
    <lineage>
        <taxon>Archaea</taxon>
        <taxon>Methanobacteriati</taxon>
        <taxon>Methanobacteriota</taxon>
        <taxon>Stenosarchaea group</taxon>
        <taxon>Methanomicrobia</taxon>
        <taxon>Methanomicrobiales</taxon>
        <taxon>Methanocalculaceae</taxon>
        <taxon>Methanocalculus</taxon>
    </lineage>
</organism>